<proteinExistence type="inferred from homology"/>
<keyword evidence="5 7" id="KW-0472">Membrane</keyword>
<dbReference type="GO" id="GO:0017038">
    <property type="term" value="P:protein import"/>
    <property type="evidence" value="ECO:0007669"/>
    <property type="project" value="TreeGrafter"/>
</dbReference>
<accession>A0A327W5C2</accession>
<dbReference type="OrthoDB" id="3178152at2"/>
<keyword evidence="6" id="KW-0813">Transport</keyword>
<feature type="transmembrane region" description="Helical" evidence="7">
    <location>
        <begin position="152"/>
        <end position="171"/>
    </location>
</feature>
<evidence type="ECO:0000256" key="2">
    <source>
        <dbReference type="ARBA" id="ARBA00022475"/>
    </source>
</evidence>
<reference evidence="9 10" key="1">
    <citation type="submission" date="2018-06" db="EMBL/GenBank/DDBJ databases">
        <title>Genomic Encyclopedia of Archaeal and Bacterial Type Strains, Phase II (KMG-II): from individual species to whole genera.</title>
        <authorList>
            <person name="Goeker M."/>
        </authorList>
    </citation>
    <scope>NUCLEOTIDE SEQUENCE [LARGE SCALE GENOMIC DNA]</scope>
    <source>
        <strain evidence="9 10">DSM 29821</strain>
    </source>
</reference>
<evidence type="ECO:0000256" key="6">
    <source>
        <dbReference type="RuleBase" id="RU004057"/>
    </source>
</evidence>
<dbReference type="GO" id="GO:0005886">
    <property type="term" value="C:plasma membrane"/>
    <property type="evidence" value="ECO:0007669"/>
    <property type="project" value="UniProtKB-SubCell"/>
</dbReference>
<keyword evidence="4 7" id="KW-1133">Transmembrane helix</keyword>
<dbReference type="RefSeq" id="WP_111593198.1">
    <property type="nucleotide sequence ID" value="NZ_QLMA01000005.1"/>
</dbReference>
<dbReference type="AlphaFoldDB" id="A0A327W5C2"/>
<evidence type="ECO:0000256" key="3">
    <source>
        <dbReference type="ARBA" id="ARBA00022692"/>
    </source>
</evidence>
<comment type="subcellular location">
    <subcellularLocation>
        <location evidence="1">Cell membrane</location>
        <topology evidence="1">Multi-pass membrane protein</topology>
    </subcellularLocation>
    <subcellularLocation>
        <location evidence="6">Membrane</location>
        <topology evidence="6">Multi-pass membrane protein</topology>
    </subcellularLocation>
</comment>
<keyword evidence="6" id="KW-0653">Protein transport</keyword>
<comment type="similarity">
    <text evidence="6">Belongs to the exbB/tolQ family.</text>
</comment>
<dbReference type="InterPro" id="IPR050790">
    <property type="entry name" value="ExbB/TolQ_transport"/>
</dbReference>
<feature type="domain" description="MotA/TolQ/ExbB proton channel" evidence="8">
    <location>
        <begin position="81"/>
        <end position="174"/>
    </location>
</feature>
<comment type="caution">
    <text evidence="9">The sequence shown here is derived from an EMBL/GenBank/DDBJ whole genome shotgun (WGS) entry which is preliminary data.</text>
</comment>
<evidence type="ECO:0000256" key="4">
    <source>
        <dbReference type="ARBA" id="ARBA00022989"/>
    </source>
</evidence>
<dbReference type="PANTHER" id="PTHR30625:SF3">
    <property type="entry name" value="TOL-PAL SYSTEM PROTEIN TOLQ"/>
    <property type="match status" value="1"/>
</dbReference>
<dbReference type="Pfam" id="PF01618">
    <property type="entry name" value="MotA_ExbB"/>
    <property type="match status" value="1"/>
</dbReference>
<dbReference type="Proteomes" id="UP000249819">
    <property type="component" value="Unassembled WGS sequence"/>
</dbReference>
<dbReference type="EMBL" id="QLMA01000005">
    <property type="protein sequence ID" value="RAJ80188.1"/>
    <property type="molecule type" value="Genomic_DNA"/>
</dbReference>
<evidence type="ECO:0000256" key="1">
    <source>
        <dbReference type="ARBA" id="ARBA00004651"/>
    </source>
</evidence>
<protein>
    <submittedName>
        <fullName evidence="9">Biopolymer transport protein ExbB/TolQ</fullName>
    </submittedName>
</protein>
<sequence length="201" mass="22650">MQYLDKVIYWLSSGLMVPVMVAVLYFLIQAFRQLWEGSRQYVRRTKENKILDAKLNGLTYTHIRSFGELAAHLEGPLPDTMQELIARSDSEAHRNRLLADFHNNCERELDRCRTLSKTGPILGLMGTLIPMGPALGGLATGDIATMSEQMQIAFNTTVLGLVIGTIGFLLLQAKQRWFTADQNRVEFVNDIIQQAAYESKS</sequence>
<evidence type="ECO:0000313" key="10">
    <source>
        <dbReference type="Proteomes" id="UP000249819"/>
    </source>
</evidence>
<dbReference type="InterPro" id="IPR002898">
    <property type="entry name" value="MotA_ExbB_proton_chnl"/>
</dbReference>
<dbReference type="PANTHER" id="PTHR30625">
    <property type="entry name" value="PROTEIN TOLQ"/>
    <property type="match status" value="1"/>
</dbReference>
<keyword evidence="2" id="KW-1003">Cell membrane</keyword>
<feature type="transmembrane region" description="Helical" evidence="7">
    <location>
        <begin position="7"/>
        <end position="28"/>
    </location>
</feature>
<keyword evidence="10" id="KW-1185">Reference proteome</keyword>
<evidence type="ECO:0000313" key="9">
    <source>
        <dbReference type="EMBL" id="RAJ80188.1"/>
    </source>
</evidence>
<organism evidence="9 10">
    <name type="scientific">Chitinophaga dinghuensis</name>
    <dbReference type="NCBI Taxonomy" id="1539050"/>
    <lineage>
        <taxon>Bacteria</taxon>
        <taxon>Pseudomonadati</taxon>
        <taxon>Bacteroidota</taxon>
        <taxon>Chitinophagia</taxon>
        <taxon>Chitinophagales</taxon>
        <taxon>Chitinophagaceae</taxon>
        <taxon>Chitinophaga</taxon>
    </lineage>
</organism>
<keyword evidence="3 7" id="KW-0812">Transmembrane</keyword>
<evidence type="ECO:0000256" key="7">
    <source>
        <dbReference type="SAM" id="Phobius"/>
    </source>
</evidence>
<name>A0A327W5C2_9BACT</name>
<gene>
    <name evidence="9" type="ORF">CLV59_105296</name>
</gene>
<evidence type="ECO:0000256" key="5">
    <source>
        <dbReference type="ARBA" id="ARBA00023136"/>
    </source>
</evidence>
<evidence type="ECO:0000259" key="8">
    <source>
        <dbReference type="Pfam" id="PF01618"/>
    </source>
</evidence>